<sequence>MVLEPSTFQNLRFTLIHLRSEINNYFA</sequence>
<reference evidence="1" key="1">
    <citation type="submission" date="2014-11" db="EMBL/GenBank/DDBJ databases">
        <authorList>
            <person name="Amaro Gonzalez C."/>
        </authorList>
    </citation>
    <scope>NUCLEOTIDE SEQUENCE</scope>
</reference>
<dbReference type="AlphaFoldDB" id="A0A0E9T4J0"/>
<proteinExistence type="predicted"/>
<evidence type="ECO:0000313" key="1">
    <source>
        <dbReference type="EMBL" id="JAH48534.1"/>
    </source>
</evidence>
<name>A0A0E9T4J0_ANGAN</name>
<dbReference type="EMBL" id="GBXM01060043">
    <property type="protein sequence ID" value="JAH48534.1"/>
    <property type="molecule type" value="Transcribed_RNA"/>
</dbReference>
<accession>A0A0E9T4J0</accession>
<reference evidence="1" key="2">
    <citation type="journal article" date="2015" name="Fish Shellfish Immunol.">
        <title>Early steps in the European eel (Anguilla anguilla)-Vibrio vulnificus interaction in the gills: Role of the RtxA13 toxin.</title>
        <authorList>
            <person name="Callol A."/>
            <person name="Pajuelo D."/>
            <person name="Ebbesson L."/>
            <person name="Teles M."/>
            <person name="MacKenzie S."/>
            <person name="Amaro C."/>
        </authorList>
    </citation>
    <scope>NUCLEOTIDE SEQUENCE</scope>
</reference>
<protein>
    <submittedName>
        <fullName evidence="1">Uncharacterized protein</fullName>
    </submittedName>
</protein>
<organism evidence="1">
    <name type="scientific">Anguilla anguilla</name>
    <name type="common">European freshwater eel</name>
    <name type="synonym">Muraena anguilla</name>
    <dbReference type="NCBI Taxonomy" id="7936"/>
    <lineage>
        <taxon>Eukaryota</taxon>
        <taxon>Metazoa</taxon>
        <taxon>Chordata</taxon>
        <taxon>Craniata</taxon>
        <taxon>Vertebrata</taxon>
        <taxon>Euteleostomi</taxon>
        <taxon>Actinopterygii</taxon>
        <taxon>Neopterygii</taxon>
        <taxon>Teleostei</taxon>
        <taxon>Anguilliformes</taxon>
        <taxon>Anguillidae</taxon>
        <taxon>Anguilla</taxon>
    </lineage>
</organism>